<name>X1NMP5_9ZZZZ</name>
<dbReference type="AlphaFoldDB" id="X1NMP5"/>
<organism evidence="1">
    <name type="scientific">marine sediment metagenome</name>
    <dbReference type="NCBI Taxonomy" id="412755"/>
    <lineage>
        <taxon>unclassified sequences</taxon>
        <taxon>metagenomes</taxon>
        <taxon>ecological metagenomes</taxon>
    </lineage>
</organism>
<evidence type="ECO:0000313" key="1">
    <source>
        <dbReference type="EMBL" id="GAI44888.1"/>
    </source>
</evidence>
<proteinExistence type="predicted"/>
<dbReference type="EMBL" id="BARV01029458">
    <property type="protein sequence ID" value="GAI44888.1"/>
    <property type="molecule type" value="Genomic_DNA"/>
</dbReference>
<accession>X1NMP5</accession>
<dbReference type="PROSITE" id="PS51257">
    <property type="entry name" value="PROKAR_LIPOPROTEIN"/>
    <property type="match status" value="1"/>
</dbReference>
<gene>
    <name evidence="1" type="ORF">S06H3_46967</name>
</gene>
<protein>
    <submittedName>
        <fullName evidence="1">Uncharacterized protein</fullName>
    </submittedName>
</protein>
<sequence length="38" mass="4163">MKKAIKKSQMRKVVKMALIIAVISVLAVFAASCKWTIG</sequence>
<comment type="caution">
    <text evidence="1">The sequence shown here is derived from an EMBL/GenBank/DDBJ whole genome shotgun (WGS) entry which is preliminary data.</text>
</comment>
<feature type="non-terminal residue" evidence="1">
    <location>
        <position position="38"/>
    </location>
</feature>
<reference evidence="1" key="1">
    <citation type="journal article" date="2014" name="Front. Microbiol.">
        <title>High frequency of phylogenetically diverse reductive dehalogenase-homologous genes in deep subseafloor sedimentary metagenomes.</title>
        <authorList>
            <person name="Kawai M."/>
            <person name="Futagami T."/>
            <person name="Toyoda A."/>
            <person name="Takaki Y."/>
            <person name="Nishi S."/>
            <person name="Hori S."/>
            <person name="Arai W."/>
            <person name="Tsubouchi T."/>
            <person name="Morono Y."/>
            <person name="Uchiyama I."/>
            <person name="Ito T."/>
            <person name="Fujiyama A."/>
            <person name="Inagaki F."/>
            <person name="Takami H."/>
        </authorList>
    </citation>
    <scope>NUCLEOTIDE SEQUENCE</scope>
    <source>
        <strain evidence="1">Expedition CK06-06</strain>
    </source>
</reference>